<feature type="domain" description="Bacterial Ig" evidence="3">
    <location>
        <begin position="345"/>
        <end position="420"/>
    </location>
</feature>
<dbReference type="AlphaFoldDB" id="A0A7X1D7A4"/>
<dbReference type="InterPro" id="IPR041498">
    <property type="entry name" value="Big_6"/>
</dbReference>
<dbReference type="Pfam" id="PF18449">
    <property type="entry name" value="Endotoxin_C2"/>
    <property type="match status" value="4"/>
</dbReference>
<name>A0A7X1D7A4_9LIST</name>
<keyword evidence="1" id="KW-0175">Coiled coil</keyword>
<feature type="domain" description="Pesticidal crystal protein Cry1Aa" evidence="4">
    <location>
        <begin position="425"/>
        <end position="485"/>
    </location>
</feature>
<dbReference type="Pfam" id="PF17936">
    <property type="entry name" value="Big_6"/>
    <property type="match status" value="1"/>
</dbReference>
<dbReference type="RefSeq" id="WP_185548109.1">
    <property type="nucleotide sequence ID" value="NZ_JAARYD010000001.1"/>
</dbReference>
<evidence type="ECO:0000313" key="6">
    <source>
        <dbReference type="Proteomes" id="UP000541735"/>
    </source>
</evidence>
<dbReference type="Gene3D" id="2.60.40.10">
    <property type="entry name" value="Immunoglobulins"/>
    <property type="match status" value="1"/>
</dbReference>
<evidence type="ECO:0008006" key="7">
    <source>
        <dbReference type="Google" id="ProtNLM"/>
    </source>
</evidence>
<evidence type="ECO:0000256" key="2">
    <source>
        <dbReference type="SAM" id="SignalP"/>
    </source>
</evidence>
<feature type="coiled-coil region" evidence="1">
    <location>
        <begin position="605"/>
        <end position="641"/>
    </location>
</feature>
<reference evidence="5 6" key="1">
    <citation type="submission" date="2020-03" db="EMBL/GenBank/DDBJ databases">
        <title>Soil Listeria distribution.</title>
        <authorList>
            <person name="Liao J."/>
            <person name="Wiedmann M."/>
        </authorList>
    </citation>
    <scope>NUCLEOTIDE SEQUENCE [LARGE SCALE GENOMIC DNA]</scope>
    <source>
        <strain evidence="5 6">FSL L7-0259</strain>
    </source>
</reference>
<evidence type="ECO:0000313" key="5">
    <source>
        <dbReference type="EMBL" id="MBC2175061.1"/>
    </source>
</evidence>
<proteinExistence type="predicted"/>
<feature type="domain" description="Pesticidal crystal protein Cry1Aa" evidence="4">
    <location>
        <begin position="627"/>
        <end position="688"/>
    </location>
</feature>
<feature type="domain" description="Pesticidal crystal protein Cry1Aa" evidence="4">
    <location>
        <begin position="558"/>
        <end position="621"/>
    </location>
</feature>
<sequence length="1032" mass="109426">MTKNKKSMAKKAMTVLAATAMVTSVANTPLAVFASEVKPKQVTPKTKTKTDTNKSTSVGINEIGDLIGPELFEIDDSMTNNRFNAAFVGIAYNPTPNPAAGLQLDGTQTIWRYSSSYRYAKFSTPYNFFMHDNSVGISSANQIAEQVINTVPGKLYKLSYSYKLSNHVPHSRDGVTKATVGVSEYGKAAGSYGSKVYTMPATGAIEDTDGIQFRATSTKTIIHWQLNDGVLTDDGSQHVFFLKNPSVKEVSEVPNPVVFNRVTNHDNIVTGRAYPNADVVIETNYQASGVSVKRVYNEKANASGDFSVAIPNQLVGSKISGQQTVNGHTSQLAVTNVMDADLYAAPIINPISSIQTTLTGTATVGATVNVRIGSENFTAPVNTDGTFSVDLERAYPQGTAITVTLTGPNEKKSNPVNVTVGKSPLELATGAVDNLFTDQTHTALADGVNQDIIDASQALVDALPAGPIKEELQRDIDHAQKLLDDKIKEEQQNQAQEALDQLFTDPTHTALAPETTQEVIDAAKELISALPNGSDKDEMQREVDKAQALLDAKVAAEKVQAAEESLDALFEDQTHTNLADGVTQADIDAAQALIDEIPSSEAAQKAELQVELDKAQALLDAKQNAEELKAAQDAVDELFADDAHSQLADGVTKEVIDSAKEVVNNLPAGPEKDNLLEAIEKAEELLEEQTAIGAPTIATYTERDAFVTGKAGRNTSYVGLFVDGVRVKLATPDANGNYKLAATGFALTAGKVFEVRAYGAGNVAGPGTNATVQAATGAGYNLTASDVARDSDYITGEIGSSMNVVKLSVNGTIVKVGQITNGTYKIAVKGLVQAGDTVQVVGYNDRTEVKRVNVNVLTVEKVRITAMTAQDELLKGSVEPGSATRVRISINGVAMKTAPIQADGTFTSSIGRQAAGTVIKVEVYEANGYNEARSNTMTVGEGEEASPLATPIINSQEGQYIVGTVTNEAAVVVLYEDGVAKRTAAASGMTANPDGTLTFKIYVTNGTSQVQVMARNADRTKVSNLSAAFQIR</sequence>
<dbReference type="InterPro" id="IPR013783">
    <property type="entry name" value="Ig-like_fold"/>
</dbReference>
<keyword evidence="2" id="KW-0732">Signal</keyword>
<evidence type="ECO:0000259" key="3">
    <source>
        <dbReference type="Pfam" id="PF17936"/>
    </source>
</evidence>
<organism evidence="5 6">
    <name type="scientific">Listeria booriae</name>
    <dbReference type="NCBI Taxonomy" id="1552123"/>
    <lineage>
        <taxon>Bacteria</taxon>
        <taxon>Bacillati</taxon>
        <taxon>Bacillota</taxon>
        <taxon>Bacilli</taxon>
        <taxon>Bacillales</taxon>
        <taxon>Listeriaceae</taxon>
        <taxon>Listeria</taxon>
    </lineage>
</organism>
<comment type="caution">
    <text evidence="5">The sequence shown here is derived from an EMBL/GenBank/DDBJ whole genome shotgun (WGS) entry which is preliminary data.</text>
</comment>
<protein>
    <recommendedName>
        <fullName evidence="7">Bacterial Ig domain-containing protein</fullName>
    </recommendedName>
</protein>
<dbReference type="Proteomes" id="UP000541735">
    <property type="component" value="Unassembled WGS sequence"/>
</dbReference>
<evidence type="ECO:0000259" key="4">
    <source>
        <dbReference type="Pfam" id="PF18449"/>
    </source>
</evidence>
<dbReference type="EMBL" id="JAARYD010000001">
    <property type="protein sequence ID" value="MBC2175061.1"/>
    <property type="molecule type" value="Genomic_DNA"/>
</dbReference>
<gene>
    <name evidence="5" type="ORF">HCB27_00420</name>
</gene>
<feature type="domain" description="Pesticidal crystal protein Cry1Aa" evidence="4">
    <location>
        <begin position="491"/>
        <end position="552"/>
    </location>
</feature>
<feature type="coiled-coil region" evidence="1">
    <location>
        <begin position="536"/>
        <end position="572"/>
    </location>
</feature>
<feature type="signal peptide" evidence="2">
    <location>
        <begin position="1"/>
        <end position="34"/>
    </location>
</feature>
<feature type="chain" id="PRO_5030710407" description="Bacterial Ig domain-containing protein" evidence="2">
    <location>
        <begin position="35"/>
        <end position="1032"/>
    </location>
</feature>
<dbReference type="InterPro" id="IPR054544">
    <property type="entry name" value="Pest_crys_Cry1Aa_dom-IV"/>
</dbReference>
<accession>A0A7X1D7A4</accession>
<evidence type="ECO:0000256" key="1">
    <source>
        <dbReference type="SAM" id="Coils"/>
    </source>
</evidence>